<dbReference type="GO" id="GO:0003723">
    <property type="term" value="F:RNA binding"/>
    <property type="evidence" value="ECO:0007669"/>
    <property type="project" value="TreeGrafter"/>
</dbReference>
<dbReference type="AlphaFoldDB" id="A0A6C0LGG6"/>
<sequence>MGIPSYFSYIVKNHNEIIQKYVKNLMEVHHLYLDCNSIIYDVVRSINFDHLTESVHQSIIQEVIVKLEDYICTIEPRGNVMIAFDGVAPVAKLEQQRTRRYKSWYQAEVSKGIFNKEGTDAWNTTAITPGTLFMQELSAGVLNHFQNCSKFPKNNIIVSTSNDCGEGEHKIFDYIRQHPLEHKDQVTVIYGLDADLIMLSINHLPVSPNIYLYRETPEFIKSIDNSLEPNESYLLDIPRLAEVITTDMDGGFKNKSSISCNRVYDYIFLCFFLGNDFLPHFPAANIRTGGIDKLLNAYKATISGNEILTDGKTIYWKNVRKLVGFMAQHEEEWIGKEMLLRDKREKFNYPETTPEQKYAKFEAIPNYEREMEKYIEPRKKFWQYRYYKALFQIEINEASCKEIATNYLEGLEWTMKYYTEGCPDWRWYYKSNYPPLFSDLLKYIPHFGDEFIVNKKQNPVSPLVQLCYVLPRHSLHFLPEKLYKTLIKKHEDWYKTDCDFVWAFCKYFWECHIDLPHIDINELEKLVEKIET</sequence>
<dbReference type="GO" id="GO:0005634">
    <property type="term" value="C:nucleus"/>
    <property type="evidence" value="ECO:0007669"/>
    <property type="project" value="TreeGrafter"/>
</dbReference>
<protein>
    <recommendedName>
        <fullName evidence="7">Xrn1 N-terminal domain-containing protein</fullName>
    </recommendedName>
</protein>
<evidence type="ECO:0000259" key="5">
    <source>
        <dbReference type="Pfam" id="PF17846"/>
    </source>
</evidence>
<dbReference type="InterPro" id="IPR027073">
    <property type="entry name" value="5_3_exoribonuclease"/>
</dbReference>
<evidence type="ECO:0000313" key="6">
    <source>
        <dbReference type="EMBL" id="QHU28654.1"/>
    </source>
</evidence>
<organism evidence="6">
    <name type="scientific">viral metagenome</name>
    <dbReference type="NCBI Taxonomy" id="1070528"/>
    <lineage>
        <taxon>unclassified sequences</taxon>
        <taxon>metagenomes</taxon>
        <taxon>organismal metagenomes</taxon>
    </lineage>
</organism>
<evidence type="ECO:0000256" key="2">
    <source>
        <dbReference type="ARBA" id="ARBA00022801"/>
    </source>
</evidence>
<reference evidence="6" key="1">
    <citation type="journal article" date="2020" name="Nature">
        <title>Giant virus diversity and host interactions through global metagenomics.</title>
        <authorList>
            <person name="Schulz F."/>
            <person name="Roux S."/>
            <person name="Paez-Espino D."/>
            <person name="Jungbluth S."/>
            <person name="Walsh D.A."/>
            <person name="Denef V.J."/>
            <person name="McMahon K.D."/>
            <person name="Konstantinidis K.T."/>
            <person name="Eloe-Fadrosh E.A."/>
            <person name="Kyrpides N.C."/>
            <person name="Woyke T."/>
        </authorList>
    </citation>
    <scope>NUCLEOTIDE SEQUENCE</scope>
    <source>
        <strain evidence="6">GVMAG-M-3300027770-73</strain>
    </source>
</reference>
<name>A0A6C0LGG6_9ZZZZ</name>
<evidence type="ECO:0000259" key="4">
    <source>
        <dbReference type="Pfam" id="PF03159"/>
    </source>
</evidence>
<feature type="domain" description="Xrn1 N-terminal" evidence="4">
    <location>
        <begin position="1"/>
        <end position="215"/>
    </location>
</feature>
<keyword evidence="1" id="KW-0540">Nuclease</keyword>
<dbReference type="InterPro" id="IPR041412">
    <property type="entry name" value="Xrn1_helical"/>
</dbReference>
<keyword evidence="2" id="KW-0378">Hydrolase</keyword>
<feature type="domain" description="Xrn1 helical" evidence="5">
    <location>
        <begin position="263"/>
        <end position="353"/>
    </location>
</feature>
<dbReference type="PANTHER" id="PTHR12341">
    <property type="entry name" value="5'-&gt;3' EXORIBONUCLEASE"/>
    <property type="match status" value="1"/>
</dbReference>
<dbReference type="Pfam" id="PF03159">
    <property type="entry name" value="XRN_N"/>
    <property type="match status" value="1"/>
</dbReference>
<dbReference type="InterPro" id="IPR004859">
    <property type="entry name" value="Xrn1_N"/>
</dbReference>
<accession>A0A6C0LGG6</accession>
<evidence type="ECO:0008006" key="7">
    <source>
        <dbReference type="Google" id="ProtNLM"/>
    </source>
</evidence>
<evidence type="ECO:0000256" key="1">
    <source>
        <dbReference type="ARBA" id="ARBA00022722"/>
    </source>
</evidence>
<proteinExistence type="predicted"/>
<dbReference type="GO" id="GO:0000956">
    <property type="term" value="P:nuclear-transcribed mRNA catabolic process"/>
    <property type="evidence" value="ECO:0007669"/>
    <property type="project" value="TreeGrafter"/>
</dbReference>
<dbReference type="GO" id="GO:0004534">
    <property type="term" value="F:5'-3' RNA exonuclease activity"/>
    <property type="evidence" value="ECO:0007669"/>
    <property type="project" value="TreeGrafter"/>
</dbReference>
<evidence type="ECO:0000256" key="3">
    <source>
        <dbReference type="ARBA" id="ARBA00022839"/>
    </source>
</evidence>
<dbReference type="Gene3D" id="1.25.40.1050">
    <property type="match status" value="1"/>
</dbReference>
<dbReference type="Gene3D" id="3.40.50.12390">
    <property type="match status" value="1"/>
</dbReference>
<feature type="domain" description="Xrn1 helical" evidence="5">
    <location>
        <begin position="380"/>
        <end position="531"/>
    </location>
</feature>
<dbReference type="Pfam" id="PF17846">
    <property type="entry name" value="XRN_M"/>
    <property type="match status" value="2"/>
</dbReference>
<keyword evidence="3" id="KW-0269">Exonuclease</keyword>
<dbReference type="EMBL" id="MN740473">
    <property type="protein sequence ID" value="QHU28654.1"/>
    <property type="molecule type" value="Genomic_DNA"/>
</dbReference>